<dbReference type="SUPFAM" id="SSF48452">
    <property type="entry name" value="TPR-like"/>
    <property type="match status" value="1"/>
</dbReference>
<dbReference type="SMART" id="SM00028">
    <property type="entry name" value="TPR"/>
    <property type="match status" value="3"/>
</dbReference>
<sequence length="190" mass="20818">MPRLSLLQWFVFAVFLFFYGFTIFAATRDYYLRQLVRPIATAPATHSAAPSPGASTPRPPQNVAPQAITETNPALLAQQADELFVQRRYSEAVPLYRRLIELAPDQVDAYNDLGLALHYLGETNAALTQLRAGQAQDPTHQRILLTLGFVSLQADDASGARAALQQALDLGPETAMGEEAQRLLDLIPAD</sequence>
<dbReference type="AlphaFoldDB" id="A0A9X0WFB4"/>
<feature type="compositionally biased region" description="Low complexity" evidence="2">
    <location>
        <begin position="46"/>
        <end position="56"/>
    </location>
</feature>
<feature type="repeat" description="TPR" evidence="1">
    <location>
        <begin position="73"/>
        <end position="106"/>
    </location>
</feature>
<evidence type="ECO:0008006" key="6">
    <source>
        <dbReference type="Google" id="ProtNLM"/>
    </source>
</evidence>
<keyword evidence="3" id="KW-0472">Membrane</keyword>
<evidence type="ECO:0000313" key="4">
    <source>
        <dbReference type="EMBL" id="MBK1643651.1"/>
    </source>
</evidence>
<evidence type="ECO:0000256" key="3">
    <source>
        <dbReference type="SAM" id="Phobius"/>
    </source>
</evidence>
<dbReference type="Gene3D" id="1.25.40.10">
    <property type="entry name" value="Tetratricopeptide repeat domain"/>
    <property type="match status" value="1"/>
</dbReference>
<dbReference type="Pfam" id="PF13432">
    <property type="entry name" value="TPR_16"/>
    <property type="match status" value="1"/>
</dbReference>
<keyword evidence="1" id="KW-0802">TPR repeat</keyword>
<gene>
    <name evidence="4" type="ORF">CKO25_03045</name>
</gene>
<evidence type="ECO:0000256" key="1">
    <source>
        <dbReference type="PROSITE-ProRule" id="PRU00339"/>
    </source>
</evidence>
<evidence type="ECO:0000256" key="2">
    <source>
        <dbReference type="SAM" id="MobiDB-lite"/>
    </source>
</evidence>
<dbReference type="RefSeq" id="WP_200386459.1">
    <property type="nucleotide sequence ID" value="NZ_NRSD01000002.1"/>
</dbReference>
<dbReference type="EMBL" id="NRSD01000002">
    <property type="protein sequence ID" value="MBK1643651.1"/>
    <property type="molecule type" value="Genomic_DNA"/>
</dbReference>
<dbReference type="InterPro" id="IPR011990">
    <property type="entry name" value="TPR-like_helical_dom_sf"/>
</dbReference>
<keyword evidence="3" id="KW-0812">Transmembrane</keyword>
<protein>
    <recommendedName>
        <fullName evidence="6">Tetratricopeptide repeat protein</fullName>
    </recommendedName>
</protein>
<evidence type="ECO:0000313" key="5">
    <source>
        <dbReference type="Proteomes" id="UP001138802"/>
    </source>
</evidence>
<dbReference type="Proteomes" id="UP001138802">
    <property type="component" value="Unassembled WGS sequence"/>
</dbReference>
<proteinExistence type="predicted"/>
<feature type="transmembrane region" description="Helical" evidence="3">
    <location>
        <begin position="6"/>
        <end position="27"/>
    </location>
</feature>
<comment type="caution">
    <text evidence="4">The sequence shown here is derived from an EMBL/GenBank/DDBJ whole genome shotgun (WGS) entry which is preliminary data.</text>
</comment>
<dbReference type="InterPro" id="IPR019734">
    <property type="entry name" value="TPR_rpt"/>
</dbReference>
<organism evidence="4 5">
    <name type="scientific">Thiocapsa imhoffii</name>
    <dbReference type="NCBI Taxonomy" id="382777"/>
    <lineage>
        <taxon>Bacteria</taxon>
        <taxon>Pseudomonadati</taxon>
        <taxon>Pseudomonadota</taxon>
        <taxon>Gammaproteobacteria</taxon>
        <taxon>Chromatiales</taxon>
        <taxon>Chromatiaceae</taxon>
        <taxon>Thiocapsa</taxon>
    </lineage>
</organism>
<accession>A0A9X0WFB4</accession>
<dbReference type="PROSITE" id="PS50005">
    <property type="entry name" value="TPR"/>
    <property type="match status" value="1"/>
</dbReference>
<reference evidence="4 5" key="1">
    <citation type="journal article" date="2020" name="Microorganisms">
        <title>Osmotic Adaptation and Compatible Solute Biosynthesis of Phototrophic Bacteria as Revealed from Genome Analyses.</title>
        <authorList>
            <person name="Imhoff J.F."/>
            <person name="Rahn T."/>
            <person name="Kunzel S."/>
            <person name="Keller A."/>
            <person name="Neulinger S.C."/>
        </authorList>
    </citation>
    <scope>NUCLEOTIDE SEQUENCE [LARGE SCALE GENOMIC DNA]</scope>
    <source>
        <strain evidence="4 5">DSM 21303</strain>
    </source>
</reference>
<feature type="region of interest" description="Disordered" evidence="2">
    <location>
        <begin position="46"/>
        <end position="65"/>
    </location>
</feature>
<keyword evidence="3" id="KW-1133">Transmembrane helix</keyword>
<name>A0A9X0WFB4_9GAMM</name>
<keyword evidence="5" id="KW-1185">Reference proteome</keyword>